<accession>A0AAV8Y0K7</accession>
<dbReference type="EMBL" id="JAPWTK010000257">
    <property type="protein sequence ID" value="KAJ8944336.1"/>
    <property type="molecule type" value="Genomic_DNA"/>
</dbReference>
<organism evidence="2 3">
    <name type="scientific">Aromia moschata</name>
    <dbReference type="NCBI Taxonomy" id="1265417"/>
    <lineage>
        <taxon>Eukaryota</taxon>
        <taxon>Metazoa</taxon>
        <taxon>Ecdysozoa</taxon>
        <taxon>Arthropoda</taxon>
        <taxon>Hexapoda</taxon>
        <taxon>Insecta</taxon>
        <taxon>Pterygota</taxon>
        <taxon>Neoptera</taxon>
        <taxon>Endopterygota</taxon>
        <taxon>Coleoptera</taxon>
        <taxon>Polyphaga</taxon>
        <taxon>Cucujiformia</taxon>
        <taxon>Chrysomeloidea</taxon>
        <taxon>Cerambycidae</taxon>
        <taxon>Cerambycinae</taxon>
        <taxon>Callichromatini</taxon>
        <taxon>Aromia</taxon>
    </lineage>
</organism>
<name>A0AAV8Y0K7_9CUCU</name>
<dbReference type="AlphaFoldDB" id="A0AAV8Y0K7"/>
<protein>
    <submittedName>
        <fullName evidence="2">Uncharacterized protein</fullName>
    </submittedName>
</protein>
<feature type="compositionally biased region" description="Acidic residues" evidence="1">
    <location>
        <begin position="15"/>
        <end position="25"/>
    </location>
</feature>
<keyword evidence="3" id="KW-1185">Reference proteome</keyword>
<evidence type="ECO:0000313" key="2">
    <source>
        <dbReference type="EMBL" id="KAJ8944336.1"/>
    </source>
</evidence>
<gene>
    <name evidence="2" type="ORF">NQ318_016143</name>
</gene>
<dbReference type="Proteomes" id="UP001162162">
    <property type="component" value="Unassembled WGS sequence"/>
</dbReference>
<comment type="caution">
    <text evidence="2">The sequence shown here is derived from an EMBL/GenBank/DDBJ whole genome shotgun (WGS) entry which is preliminary data.</text>
</comment>
<evidence type="ECO:0000313" key="3">
    <source>
        <dbReference type="Proteomes" id="UP001162162"/>
    </source>
</evidence>
<reference evidence="2" key="1">
    <citation type="journal article" date="2023" name="Insect Mol. Biol.">
        <title>Genome sequencing provides insights into the evolution of gene families encoding plant cell wall-degrading enzymes in longhorned beetles.</title>
        <authorList>
            <person name="Shin N.R."/>
            <person name="Okamura Y."/>
            <person name="Kirsch R."/>
            <person name="Pauchet Y."/>
        </authorList>
    </citation>
    <scope>NUCLEOTIDE SEQUENCE</scope>
    <source>
        <strain evidence="2">AMC_N1</strain>
    </source>
</reference>
<evidence type="ECO:0000256" key="1">
    <source>
        <dbReference type="SAM" id="MobiDB-lite"/>
    </source>
</evidence>
<feature type="region of interest" description="Disordered" evidence="1">
    <location>
        <begin position="1"/>
        <end position="31"/>
    </location>
</feature>
<sequence length="175" mass="19714">MIADATTDPVGSDREESDSEEEDDNSPTLTVSAGLQNVDEFRKVLIYINRIDNFLSTHATKNLKVPLTGFSLVSDPRSTLTYSGLWREVEAQLTLIFSKWRILHRISRNMNFSLGVTNSSFLGMVSKQTGKMEETSKVTALTRRLENALSGNHISTAYTDRTPLLRLRSFQITRL</sequence>
<proteinExistence type="predicted"/>